<dbReference type="InterPro" id="IPR045079">
    <property type="entry name" value="Oxoprolinase-like"/>
</dbReference>
<evidence type="ECO:0000313" key="2">
    <source>
        <dbReference type="EMBL" id="SVE08518.1"/>
    </source>
</evidence>
<sequence length="221" mass="23936">MRIGIDVGGTNTDSVLIDGTQIVRKSKTTTTEDITNGVKNSLHAILPPEDKNLGVDAVMIGTTHFTNALLQRNRLAITAALRLCLPATQMLPPMVDWPKEMKKSIKGYTYLVDGGFEFDGREISTIDDDQIRRAADDMANNGVEAIAISGIFSSVDPSQEQIAAQIIQEETPHIKISMSHEIGRVGVLERENATILNACLSTTSDSVVGAFREAVEELNLG</sequence>
<dbReference type="EMBL" id="UINC01193084">
    <property type="protein sequence ID" value="SVE08518.1"/>
    <property type="molecule type" value="Genomic_DNA"/>
</dbReference>
<dbReference type="PANTHER" id="PTHR11365">
    <property type="entry name" value="5-OXOPROLINASE RELATED"/>
    <property type="match status" value="1"/>
</dbReference>
<feature type="domain" description="Hydantoinase/oxoprolinase N-terminal" evidence="1">
    <location>
        <begin position="2"/>
        <end position="170"/>
    </location>
</feature>
<accession>A0A383AN37</accession>
<gene>
    <name evidence="2" type="ORF">METZ01_LOCUS461372</name>
</gene>
<proteinExistence type="predicted"/>
<name>A0A383AN37_9ZZZZ</name>
<organism evidence="2">
    <name type="scientific">marine metagenome</name>
    <dbReference type="NCBI Taxonomy" id="408172"/>
    <lineage>
        <taxon>unclassified sequences</taxon>
        <taxon>metagenomes</taxon>
        <taxon>ecological metagenomes</taxon>
    </lineage>
</organism>
<dbReference type="Pfam" id="PF05378">
    <property type="entry name" value="Hydant_A_N"/>
    <property type="match status" value="1"/>
</dbReference>
<dbReference type="AlphaFoldDB" id="A0A383AN37"/>
<reference evidence="2" key="1">
    <citation type="submission" date="2018-05" db="EMBL/GenBank/DDBJ databases">
        <authorList>
            <person name="Lanie J.A."/>
            <person name="Ng W.-L."/>
            <person name="Kazmierczak K.M."/>
            <person name="Andrzejewski T.M."/>
            <person name="Davidsen T.M."/>
            <person name="Wayne K.J."/>
            <person name="Tettelin H."/>
            <person name="Glass J.I."/>
            <person name="Rusch D."/>
            <person name="Podicherti R."/>
            <person name="Tsui H.-C.T."/>
            <person name="Winkler M.E."/>
        </authorList>
    </citation>
    <scope>NUCLEOTIDE SEQUENCE</scope>
</reference>
<dbReference type="PANTHER" id="PTHR11365:SF10">
    <property type="entry name" value="HYDANTOINASE_OXOPROLINASE"/>
    <property type="match status" value="1"/>
</dbReference>
<dbReference type="GO" id="GO:0016787">
    <property type="term" value="F:hydrolase activity"/>
    <property type="evidence" value="ECO:0007669"/>
    <property type="project" value="InterPro"/>
</dbReference>
<evidence type="ECO:0000259" key="1">
    <source>
        <dbReference type="Pfam" id="PF05378"/>
    </source>
</evidence>
<dbReference type="InterPro" id="IPR008040">
    <property type="entry name" value="Hydant_A_N"/>
</dbReference>
<feature type="non-terminal residue" evidence="2">
    <location>
        <position position="221"/>
    </location>
</feature>
<protein>
    <recommendedName>
        <fullName evidence="1">Hydantoinase/oxoprolinase N-terminal domain-containing protein</fullName>
    </recommendedName>
</protein>